<dbReference type="Proteomes" id="UP000032305">
    <property type="component" value="Unassembled WGS sequence"/>
</dbReference>
<reference evidence="1 2" key="1">
    <citation type="submission" date="2014-11" db="EMBL/GenBank/DDBJ databases">
        <title>Whole genome shotgun sequence of Sphingomonas parapaucimobilis NBRC 15100.</title>
        <authorList>
            <person name="Katano-Makiyama Y."/>
            <person name="Hosoyama A."/>
            <person name="Hashimoto M."/>
            <person name="Hosoyama Y."/>
            <person name="Noguchi M."/>
            <person name="Numata M."/>
            <person name="Tsuchikane K."/>
            <person name="Hirakata S."/>
            <person name="Uohara A."/>
            <person name="Shimodaira J."/>
            <person name="Ohji S."/>
            <person name="Ichikawa N."/>
            <person name="Kimura A."/>
            <person name="Yamazoe A."/>
            <person name="Fujita N."/>
        </authorList>
    </citation>
    <scope>NUCLEOTIDE SEQUENCE [LARGE SCALE GENOMIC DNA]</scope>
    <source>
        <strain evidence="1 2">NBRC 15100</strain>
    </source>
</reference>
<evidence type="ECO:0000313" key="2">
    <source>
        <dbReference type="Proteomes" id="UP000032305"/>
    </source>
</evidence>
<sequence length="98" mass="10651">MTEYSFTPGPWHAQACNSWNVWSKDCKVADPIRCAQAEPYRVPSDEERIANARLIAASPTLLEALEGLVAKSTDTDGDWSREWAAALAAITLATGKDA</sequence>
<proteinExistence type="predicted"/>
<accession>A0A0A1WAE0</accession>
<dbReference type="OrthoDB" id="7226352at2"/>
<comment type="caution">
    <text evidence="1">The sequence shown here is derived from an EMBL/GenBank/DDBJ whole genome shotgun (WGS) entry which is preliminary data.</text>
</comment>
<dbReference type="AlphaFoldDB" id="A0A0A1WAE0"/>
<gene>
    <name evidence="1" type="ORF">SP5_069_01380</name>
</gene>
<evidence type="ECO:0000313" key="1">
    <source>
        <dbReference type="EMBL" id="GAM01894.1"/>
    </source>
</evidence>
<organism evidence="1 2">
    <name type="scientific">Sphingomonas parapaucimobilis NBRC 15100</name>
    <dbReference type="NCBI Taxonomy" id="1219049"/>
    <lineage>
        <taxon>Bacteria</taxon>
        <taxon>Pseudomonadati</taxon>
        <taxon>Pseudomonadota</taxon>
        <taxon>Alphaproteobacteria</taxon>
        <taxon>Sphingomonadales</taxon>
        <taxon>Sphingomonadaceae</taxon>
        <taxon>Sphingomonas</taxon>
    </lineage>
</organism>
<dbReference type="EMBL" id="BBPI01000069">
    <property type="protein sequence ID" value="GAM01894.1"/>
    <property type="molecule type" value="Genomic_DNA"/>
</dbReference>
<keyword evidence="2" id="KW-1185">Reference proteome</keyword>
<protein>
    <submittedName>
        <fullName evidence="1">Uncharacterized protein</fullName>
    </submittedName>
</protein>
<dbReference type="RefSeq" id="WP_157013719.1">
    <property type="nucleotide sequence ID" value="NZ_BBPI01000069.1"/>
</dbReference>
<name>A0A0A1WAE0_9SPHN</name>